<evidence type="ECO:0000313" key="2">
    <source>
        <dbReference type="Proteomes" id="UP001235343"/>
    </source>
</evidence>
<evidence type="ECO:0000313" key="1">
    <source>
        <dbReference type="EMBL" id="MDL4840905.1"/>
    </source>
</evidence>
<dbReference type="RefSeq" id="WP_285932059.1">
    <property type="nucleotide sequence ID" value="NZ_JASTZU010000035.1"/>
</dbReference>
<name>A0ABT7L6S2_9BACI</name>
<organism evidence="1 2">
    <name type="scientific">Aquibacillus rhizosphaerae</name>
    <dbReference type="NCBI Taxonomy" id="3051431"/>
    <lineage>
        <taxon>Bacteria</taxon>
        <taxon>Bacillati</taxon>
        <taxon>Bacillota</taxon>
        <taxon>Bacilli</taxon>
        <taxon>Bacillales</taxon>
        <taxon>Bacillaceae</taxon>
        <taxon>Aquibacillus</taxon>
    </lineage>
</organism>
<accession>A0ABT7L6S2</accession>
<comment type="caution">
    <text evidence="1">The sequence shown here is derived from an EMBL/GenBank/DDBJ whole genome shotgun (WGS) entry which is preliminary data.</text>
</comment>
<sequence length="179" mass="21000">MCPKCKQYHTYDVIPELPNEPALQLSKDVVENTHEMTIGNGKYYCLNCDYSWKKYRGKKIYEQIKVIHANTGGYAGPFFGVIIDIESLEIDRNDYSAINIETIDTPMEEKIEWFKSELHKCDFVNWAEEYFALVMDGTQWRIQIEYESYCEIKVGSNHFPPKWTKFCRAISKISGGEFY</sequence>
<reference evidence="1 2" key="1">
    <citation type="submission" date="2023-06" db="EMBL/GenBank/DDBJ databases">
        <title>Aquibacillus rhizosphaerae LR5S19.</title>
        <authorList>
            <person name="Sun J.-Q."/>
        </authorList>
    </citation>
    <scope>NUCLEOTIDE SEQUENCE [LARGE SCALE GENOMIC DNA]</scope>
    <source>
        <strain evidence="1 2">LR5S19</strain>
    </source>
</reference>
<keyword evidence="2" id="KW-1185">Reference proteome</keyword>
<gene>
    <name evidence="1" type="ORF">QQS35_10625</name>
</gene>
<protein>
    <submittedName>
        <fullName evidence="1">Uncharacterized protein</fullName>
    </submittedName>
</protein>
<dbReference type="Proteomes" id="UP001235343">
    <property type="component" value="Unassembled WGS sequence"/>
</dbReference>
<dbReference type="EMBL" id="JASTZU010000035">
    <property type="protein sequence ID" value="MDL4840905.1"/>
    <property type="molecule type" value="Genomic_DNA"/>
</dbReference>
<proteinExistence type="predicted"/>